<dbReference type="InterPro" id="IPR006139">
    <property type="entry name" value="D-isomer_2_OHA_DH_cat_dom"/>
</dbReference>
<dbReference type="EC" id="1.1.1.-" evidence="7"/>
<dbReference type="PROSITE" id="PS00670">
    <property type="entry name" value="D_2_HYDROXYACID_DH_2"/>
    <property type="match status" value="1"/>
</dbReference>
<proteinExistence type="inferred from homology"/>
<feature type="domain" description="D-isomer specific 2-hydroxyacid dehydrogenase NAD-binding" evidence="6">
    <location>
        <begin position="110"/>
        <end position="295"/>
    </location>
</feature>
<dbReference type="GO" id="GO:0008720">
    <property type="term" value="F:D-lactate dehydrogenase (NAD+) activity"/>
    <property type="evidence" value="ECO:0007669"/>
    <property type="project" value="TreeGrafter"/>
</dbReference>
<accession>A0A6N2RZR4</accession>
<dbReference type="InterPro" id="IPR029752">
    <property type="entry name" value="D-isomer_DH_CS1"/>
</dbReference>
<dbReference type="SUPFAM" id="SSF52283">
    <property type="entry name" value="Formate/glycerate dehydrogenase catalytic domain-like"/>
    <property type="match status" value="1"/>
</dbReference>
<dbReference type="Pfam" id="PF02826">
    <property type="entry name" value="2-Hacid_dh_C"/>
    <property type="match status" value="1"/>
</dbReference>
<dbReference type="InterPro" id="IPR006140">
    <property type="entry name" value="D-isomer_DH_NAD-bd"/>
</dbReference>
<evidence type="ECO:0000259" key="5">
    <source>
        <dbReference type="Pfam" id="PF00389"/>
    </source>
</evidence>
<dbReference type="SUPFAM" id="SSF51735">
    <property type="entry name" value="NAD(P)-binding Rossmann-fold domains"/>
    <property type="match status" value="1"/>
</dbReference>
<evidence type="ECO:0000259" key="6">
    <source>
        <dbReference type="Pfam" id="PF02826"/>
    </source>
</evidence>
<feature type="domain" description="D-isomer specific 2-hydroxyacid dehydrogenase catalytic" evidence="5">
    <location>
        <begin position="17"/>
        <end position="326"/>
    </location>
</feature>
<dbReference type="InterPro" id="IPR036291">
    <property type="entry name" value="NAD(P)-bd_dom_sf"/>
</dbReference>
<evidence type="ECO:0000256" key="2">
    <source>
        <dbReference type="ARBA" id="ARBA00023002"/>
    </source>
</evidence>
<gene>
    <name evidence="7" type="primary">fldH</name>
    <name evidence="7" type="ORF">AULFYP135_00688</name>
</gene>
<dbReference type="InterPro" id="IPR029753">
    <property type="entry name" value="D-isomer_DH_CS"/>
</dbReference>
<dbReference type="Gene3D" id="3.40.50.720">
    <property type="entry name" value="NAD(P)-binding Rossmann-like Domain"/>
    <property type="match status" value="2"/>
</dbReference>
<dbReference type="PANTHER" id="PTHR43026">
    <property type="entry name" value="2-HYDROXYACID DEHYDROGENASE HOMOLOG 1-RELATED"/>
    <property type="match status" value="1"/>
</dbReference>
<evidence type="ECO:0000256" key="3">
    <source>
        <dbReference type="ARBA" id="ARBA00023027"/>
    </source>
</evidence>
<dbReference type="Pfam" id="PF00389">
    <property type="entry name" value="2-Hacid_dh"/>
    <property type="match status" value="1"/>
</dbReference>
<dbReference type="CDD" id="cd12185">
    <property type="entry name" value="HGDH_LDH_like"/>
    <property type="match status" value="1"/>
</dbReference>
<keyword evidence="2 4" id="KW-0560">Oxidoreductase</keyword>
<evidence type="ECO:0000256" key="4">
    <source>
        <dbReference type="RuleBase" id="RU003719"/>
    </source>
</evidence>
<dbReference type="InterPro" id="IPR058205">
    <property type="entry name" value="D-LDH-like"/>
</dbReference>
<evidence type="ECO:0000256" key="1">
    <source>
        <dbReference type="ARBA" id="ARBA00005854"/>
    </source>
</evidence>
<reference evidence="7" key="1">
    <citation type="submission" date="2019-11" db="EMBL/GenBank/DDBJ databases">
        <authorList>
            <person name="Feng L."/>
        </authorList>
    </citation>
    <scope>NUCLEOTIDE SEQUENCE</scope>
    <source>
        <strain evidence="7">AundefinedLFYP135</strain>
    </source>
</reference>
<dbReference type="PANTHER" id="PTHR43026:SF1">
    <property type="entry name" value="2-HYDROXYACID DEHYDROGENASE HOMOLOG 1-RELATED"/>
    <property type="match status" value="1"/>
</dbReference>
<name>A0A6N2RZR4_9FIRM</name>
<dbReference type="GO" id="GO:0051287">
    <property type="term" value="F:NAD binding"/>
    <property type="evidence" value="ECO:0007669"/>
    <property type="project" value="InterPro"/>
</dbReference>
<organism evidence="7">
    <name type="scientific">uncultured Anaerotruncus sp</name>
    <dbReference type="NCBI Taxonomy" id="905011"/>
    <lineage>
        <taxon>Bacteria</taxon>
        <taxon>Bacillati</taxon>
        <taxon>Bacillota</taxon>
        <taxon>Clostridia</taxon>
        <taxon>Eubacteriales</taxon>
        <taxon>Oscillospiraceae</taxon>
        <taxon>Anaerotruncus</taxon>
        <taxon>environmental samples</taxon>
    </lineage>
</organism>
<dbReference type="PROSITE" id="PS00671">
    <property type="entry name" value="D_2_HYDROXYACID_DH_3"/>
    <property type="match status" value="1"/>
</dbReference>
<dbReference type="AlphaFoldDB" id="A0A6N2RZR4"/>
<keyword evidence="3" id="KW-0520">NAD</keyword>
<evidence type="ECO:0000313" key="7">
    <source>
        <dbReference type="EMBL" id="VYS86537.1"/>
    </source>
</evidence>
<dbReference type="EMBL" id="CACRSL010000003">
    <property type="protein sequence ID" value="VYS86537.1"/>
    <property type="molecule type" value="Genomic_DNA"/>
</dbReference>
<dbReference type="PROSITE" id="PS00065">
    <property type="entry name" value="D_2_HYDROXYACID_DH_1"/>
    <property type="match status" value="1"/>
</dbReference>
<protein>
    <submittedName>
        <fullName evidence="7">Phenyllactate dehydrogenase</fullName>
        <ecNumber evidence="7">1.1.1.-</ecNumber>
    </submittedName>
</protein>
<sequence>MKLAAYSCRPYETAAFDRYEKELGCTVIRCTETLSLENAELSKGCEGVSISGSGRLDRELMEALAGNGVKFIACRSIGYNHIDLNAAKELGIRVSKGAYAPNGVADFAVLLMLMCLRHAKQAIAREGVNDYTIDGLQGRELRCLTVGIVGTGHIGRTVAKNLTGFGCKILAYDPYPSEELEGIAQYVSLEEIFAESDILSFHVPLNEESRHMVNRESLKKMKDGVVLINTARGELMDTQALIEGVESGKIGALGLDVIEGEGGIYFQDHRCSILQNQAMAYLRQFPNVTMTHHIAFYTDQAGDDMVRNALTSLKQFEEGGVCPLEVTAE</sequence>
<comment type="similarity">
    <text evidence="1 4">Belongs to the D-isomer specific 2-hydroxyacid dehydrogenase family.</text>
</comment>